<organism evidence="2 3">
    <name type="scientific">Gymnopus androsaceus JB14</name>
    <dbReference type="NCBI Taxonomy" id="1447944"/>
    <lineage>
        <taxon>Eukaryota</taxon>
        <taxon>Fungi</taxon>
        <taxon>Dikarya</taxon>
        <taxon>Basidiomycota</taxon>
        <taxon>Agaricomycotina</taxon>
        <taxon>Agaricomycetes</taxon>
        <taxon>Agaricomycetidae</taxon>
        <taxon>Agaricales</taxon>
        <taxon>Marasmiineae</taxon>
        <taxon>Omphalotaceae</taxon>
        <taxon>Gymnopus</taxon>
    </lineage>
</organism>
<evidence type="ECO:0000313" key="2">
    <source>
        <dbReference type="EMBL" id="KAE9382672.1"/>
    </source>
</evidence>
<dbReference type="Proteomes" id="UP000799118">
    <property type="component" value="Unassembled WGS sequence"/>
</dbReference>
<name>A0A6A4GB07_9AGAR</name>
<dbReference type="OrthoDB" id="6369905at2759"/>
<keyword evidence="3" id="KW-1185">Reference proteome</keyword>
<protein>
    <submittedName>
        <fullName evidence="2">Uncharacterized protein</fullName>
    </submittedName>
</protein>
<evidence type="ECO:0000313" key="3">
    <source>
        <dbReference type="Proteomes" id="UP000799118"/>
    </source>
</evidence>
<feature type="compositionally biased region" description="Pro residues" evidence="1">
    <location>
        <begin position="230"/>
        <end position="242"/>
    </location>
</feature>
<evidence type="ECO:0000256" key="1">
    <source>
        <dbReference type="SAM" id="MobiDB-lite"/>
    </source>
</evidence>
<proteinExistence type="predicted"/>
<sequence>REGLVSVLGSKVLTGGESSLDSALASLDKVSESGFTKTTSALVKAKPVFVAVYLWARGGLVKSDHRDLKKTQSHQCVVGCPPPLHGWATPTVYAAVRATILYAKMYGNGENSRNEHIIKWLEKVNGGTSNLTGPWMDLWNAAKDENLSALHESVFTDGRIGPQNGPWQYPDIPTQFNTNVHPFDLAAALAVNPALPGGIMASTPTVLYDSSAAGATPFIAGQAPGPVAPGPVAPVAPGPTAPTPAAATAASGSGESAGMVAGGPAASGLAGTGDVAPTPGEDPGAPDMFRTHAYFKSIQRPRKNLPSQITFILQADLASKKVLKTLQDAQAEEKQNFYWTRIVVDLREPAIADFFKLYVATPKMHQMFYFNTETGAHSTDLYLWEWAIVPFLLSCRGVHVEFLTDPEFHDVLQKMEKSLHWETIRSSSLVLGGAYPHHGVEARYTAKDLNTIHQLTAFGVKFWPHPDVDNFTRSKYRFLQAIAPAVHEAGGYVERPFIVRSVEEGLAFLEKNWVIKMDQGDEGGFV</sequence>
<dbReference type="AlphaFoldDB" id="A0A6A4GB07"/>
<feature type="non-terminal residue" evidence="2">
    <location>
        <position position="1"/>
    </location>
</feature>
<feature type="compositionally biased region" description="Low complexity" evidence="1">
    <location>
        <begin position="243"/>
        <end position="263"/>
    </location>
</feature>
<accession>A0A6A4GB07</accession>
<dbReference type="EMBL" id="ML771153">
    <property type="protein sequence ID" value="KAE9382672.1"/>
    <property type="molecule type" value="Genomic_DNA"/>
</dbReference>
<reference evidence="2" key="1">
    <citation type="journal article" date="2019" name="Environ. Microbiol.">
        <title>Fungal ecological strategies reflected in gene transcription - a case study of two litter decomposers.</title>
        <authorList>
            <person name="Barbi F."/>
            <person name="Kohler A."/>
            <person name="Barry K."/>
            <person name="Baskaran P."/>
            <person name="Daum C."/>
            <person name="Fauchery L."/>
            <person name="Ihrmark K."/>
            <person name="Kuo A."/>
            <person name="LaButti K."/>
            <person name="Lipzen A."/>
            <person name="Morin E."/>
            <person name="Grigoriev I.V."/>
            <person name="Henrissat B."/>
            <person name="Lindahl B."/>
            <person name="Martin F."/>
        </authorList>
    </citation>
    <scope>NUCLEOTIDE SEQUENCE</scope>
    <source>
        <strain evidence="2">JB14</strain>
    </source>
</reference>
<feature type="region of interest" description="Disordered" evidence="1">
    <location>
        <begin position="230"/>
        <end position="264"/>
    </location>
</feature>
<gene>
    <name evidence="2" type="ORF">BT96DRAFT_951994</name>
</gene>